<dbReference type="EMBL" id="FOXA01000011">
    <property type="protein sequence ID" value="SFP72797.1"/>
    <property type="molecule type" value="Genomic_DNA"/>
</dbReference>
<dbReference type="STRING" id="441119.SAMN04488047_111135"/>
<keyword evidence="2" id="KW-1185">Reference proteome</keyword>
<dbReference type="AlphaFoldDB" id="A0A1I5SQK6"/>
<evidence type="ECO:0000313" key="1">
    <source>
        <dbReference type="EMBL" id="SFP72797.1"/>
    </source>
</evidence>
<gene>
    <name evidence="1" type="ORF">SAMN04488047_111135</name>
</gene>
<evidence type="ECO:0000313" key="2">
    <source>
        <dbReference type="Proteomes" id="UP000199356"/>
    </source>
</evidence>
<dbReference type="RefSeq" id="WP_093423175.1">
    <property type="nucleotide sequence ID" value="NZ_FOXA01000011.1"/>
</dbReference>
<organism evidence="1 2">
    <name type="scientific">Tranquillimonas alkanivorans</name>
    <dbReference type="NCBI Taxonomy" id="441119"/>
    <lineage>
        <taxon>Bacteria</taxon>
        <taxon>Pseudomonadati</taxon>
        <taxon>Pseudomonadota</taxon>
        <taxon>Alphaproteobacteria</taxon>
        <taxon>Rhodobacterales</taxon>
        <taxon>Roseobacteraceae</taxon>
        <taxon>Tranquillimonas</taxon>
    </lineage>
</organism>
<dbReference type="Proteomes" id="UP000199356">
    <property type="component" value="Unassembled WGS sequence"/>
</dbReference>
<accession>A0A1I5SQK6</accession>
<sequence>MKDFVQRDEIDRLIDLVLAQPARAEEVKAVLRARLSGAPTLRLVAAPDAEPEADDDTWDNVPI</sequence>
<protein>
    <submittedName>
        <fullName evidence="1">Uncharacterized protein</fullName>
    </submittedName>
</protein>
<proteinExistence type="predicted"/>
<reference evidence="1 2" key="1">
    <citation type="submission" date="2016-10" db="EMBL/GenBank/DDBJ databases">
        <authorList>
            <person name="de Groot N.N."/>
        </authorList>
    </citation>
    <scope>NUCLEOTIDE SEQUENCE [LARGE SCALE GENOMIC DNA]</scope>
    <source>
        <strain evidence="1 2">DSM 19547</strain>
    </source>
</reference>
<name>A0A1I5SQK6_9RHOB</name>